<dbReference type="Pfam" id="PF12697">
    <property type="entry name" value="Abhydrolase_6"/>
    <property type="match status" value="1"/>
</dbReference>
<dbReference type="PRINTS" id="PR00111">
    <property type="entry name" value="ABHYDROLASE"/>
</dbReference>
<sequence length="284" mass="31137">MAIIKRIRYSTMEDTFVRIMNLKVRIRRQENPGMPLLLINGLGACLEAWEPLTRRFQGRDIIAVDHPGTGLSSPPNHLLTMAELAEFYTAVLDALGVKRADVLGFSFGGTIAQQLAKDHPRYVNSLILAGTAPGVGGIPADPLTIMTAANPMRYFIPLVREMAAPIIYRGRCGRYPRLFEDELSGWDAHRTTLVGVSAQIAAFAGWSSLPWLPLINKPTLVLCGEEDPMAPVANSRLIASIIPRAELHVVEEGGHLFLFDLPDHAAPRILDFLARVNDTDVAVA</sequence>
<dbReference type="RefSeq" id="WP_188534631.1">
    <property type="nucleotide sequence ID" value="NZ_BMEQ01000003.1"/>
</dbReference>
<reference evidence="2" key="2">
    <citation type="submission" date="2020-09" db="EMBL/GenBank/DDBJ databases">
        <authorList>
            <person name="Sun Q."/>
            <person name="Zhou Y."/>
        </authorList>
    </citation>
    <scope>NUCLEOTIDE SEQUENCE</scope>
    <source>
        <strain evidence="2">CGMCC 1.12187</strain>
    </source>
</reference>
<dbReference type="GO" id="GO:0046464">
    <property type="term" value="P:acylglycerol catabolic process"/>
    <property type="evidence" value="ECO:0007669"/>
    <property type="project" value="TreeGrafter"/>
</dbReference>
<evidence type="ECO:0000313" key="3">
    <source>
        <dbReference type="Proteomes" id="UP000638848"/>
    </source>
</evidence>
<organism evidence="2 3">
    <name type="scientific">Kocuria dechangensis</name>
    <dbReference type="NCBI Taxonomy" id="1176249"/>
    <lineage>
        <taxon>Bacteria</taxon>
        <taxon>Bacillati</taxon>
        <taxon>Actinomycetota</taxon>
        <taxon>Actinomycetes</taxon>
        <taxon>Micrococcales</taxon>
        <taxon>Micrococcaceae</taxon>
        <taxon>Kocuria</taxon>
    </lineage>
</organism>
<name>A0A917GJL8_9MICC</name>
<dbReference type="GO" id="GO:0047372">
    <property type="term" value="F:monoacylglycerol lipase activity"/>
    <property type="evidence" value="ECO:0007669"/>
    <property type="project" value="TreeGrafter"/>
</dbReference>
<dbReference type="Proteomes" id="UP000638848">
    <property type="component" value="Unassembled WGS sequence"/>
</dbReference>
<proteinExistence type="predicted"/>
<dbReference type="InterPro" id="IPR029058">
    <property type="entry name" value="AB_hydrolase_fold"/>
</dbReference>
<keyword evidence="2" id="KW-0378">Hydrolase</keyword>
<dbReference type="InterPro" id="IPR050266">
    <property type="entry name" value="AB_hydrolase_sf"/>
</dbReference>
<comment type="caution">
    <text evidence="2">The sequence shown here is derived from an EMBL/GenBank/DDBJ whole genome shotgun (WGS) entry which is preliminary data.</text>
</comment>
<reference evidence="2" key="1">
    <citation type="journal article" date="2014" name="Int. J. Syst. Evol. Microbiol.">
        <title>Complete genome sequence of Corynebacterium casei LMG S-19264T (=DSM 44701T), isolated from a smear-ripened cheese.</title>
        <authorList>
            <consortium name="US DOE Joint Genome Institute (JGI-PGF)"/>
            <person name="Walter F."/>
            <person name="Albersmeier A."/>
            <person name="Kalinowski J."/>
            <person name="Ruckert C."/>
        </authorList>
    </citation>
    <scope>NUCLEOTIDE SEQUENCE</scope>
    <source>
        <strain evidence="2">CGMCC 1.12187</strain>
    </source>
</reference>
<dbReference type="PANTHER" id="PTHR43798">
    <property type="entry name" value="MONOACYLGLYCEROL LIPASE"/>
    <property type="match status" value="1"/>
</dbReference>
<keyword evidence="3" id="KW-1185">Reference proteome</keyword>
<protein>
    <submittedName>
        <fullName evidence="2">Alpha/beta hydrolase</fullName>
    </submittedName>
</protein>
<dbReference type="AlphaFoldDB" id="A0A917GJL8"/>
<dbReference type="GO" id="GO:0016020">
    <property type="term" value="C:membrane"/>
    <property type="evidence" value="ECO:0007669"/>
    <property type="project" value="TreeGrafter"/>
</dbReference>
<dbReference type="EMBL" id="BMEQ01000003">
    <property type="protein sequence ID" value="GGG48608.1"/>
    <property type="molecule type" value="Genomic_DNA"/>
</dbReference>
<evidence type="ECO:0000313" key="2">
    <source>
        <dbReference type="EMBL" id="GGG48608.1"/>
    </source>
</evidence>
<dbReference type="InterPro" id="IPR000073">
    <property type="entry name" value="AB_hydrolase_1"/>
</dbReference>
<dbReference type="Gene3D" id="3.40.50.1820">
    <property type="entry name" value="alpha/beta hydrolase"/>
    <property type="match status" value="1"/>
</dbReference>
<dbReference type="PANTHER" id="PTHR43798:SF5">
    <property type="entry name" value="MONOACYLGLYCEROL LIPASE ABHD6"/>
    <property type="match status" value="1"/>
</dbReference>
<dbReference type="SUPFAM" id="SSF53474">
    <property type="entry name" value="alpha/beta-Hydrolases"/>
    <property type="match status" value="1"/>
</dbReference>
<gene>
    <name evidence="2" type="ORF">GCM10011374_08770</name>
</gene>
<evidence type="ECO:0000259" key="1">
    <source>
        <dbReference type="Pfam" id="PF12697"/>
    </source>
</evidence>
<accession>A0A917GJL8</accession>
<feature type="domain" description="AB hydrolase-1" evidence="1">
    <location>
        <begin position="36"/>
        <end position="262"/>
    </location>
</feature>